<keyword evidence="3" id="KW-1185">Reference proteome</keyword>
<dbReference type="EMBL" id="JAENHO010000008">
    <property type="protein sequence ID" value="MBL7258030.1"/>
    <property type="molecule type" value="Genomic_DNA"/>
</dbReference>
<protein>
    <submittedName>
        <fullName evidence="2">CHAT domain-containing protein</fullName>
    </submittedName>
</protein>
<name>A0ABS1VUA1_9ACTN</name>
<dbReference type="InterPro" id="IPR024983">
    <property type="entry name" value="CHAT_dom"/>
</dbReference>
<sequence>MSAAAEEGLAALDRYDKSGDPAELVAGAAALEQAVAETHRLDLVYLLGSAYDELGRFDDAIRWRARLADDLEGDDPERDEVVVHLADLLWDRSWRRRYGPDRVDDLDELIGDLATVSQDGTRPTVRLYLRLLYGLALCERDEPGIGVDMAEAAWTALAAAGDAGEWISPGRLGFTARLVAEACRAAARLDEADAVLHTALGWLGLDPEHAAELRLCLFWVADERWSASDEDDDLDAAITAGDRAAPLDGWDLAYLGEMLRRRADRRRSLPDARRAAESLRTAAADSGGEPGGWLMWQSAAAADRLAWELGGEQDRLAAAAEALDRALAGPLADGDRLDVLQDRLSVEVCFLNDDVIRPGDGTPLIRRLVEDAHRVLDRAIRADPDQRAVFAGLLAFAEFAALGADLGRFDGARLRGLTALAATARVDVPEWPAIVDWALGLVEHYEDALNPVLTSDGGMRRLSQIGAARITDPEFRQRVTTVLALAGYGRSSITGDARGGHAADHNGRLDPAGPGLGTAVLGVYSQLTQALRTRDVAAALALARQGQELFRGRDPSPADQHLRVLFDSLVALGDPLSATVPAAPAIEPGGMGEISQAGAAVMAASAAAAQAIARNDVPGMHAAVARVEAILPQISPGNVQIRRIVSASAAMLAGEVARRLPGDLVTAVHAVTLYERAVELSGGLQFALWADLNAGLAEMLRLSGETDLARTRRIGAAALQGHAWQVFGQSGTEHALDAARAAAEHAERIAAWCLADRETDPAADDDLIAVLDAGRGLVLRATTTSRQVPDQLARAGRSDLAAEWRATAGQGRDLVSGVVLTTLPQAPAEAAPQVPDELRFQVLRALGGDEVLGYEPIGLAEIQSVLGRLGADALVYLLPGRHGRPGRAVIVPGSGRPDVLTLPRLQAGERSPVRRFRPGGDVRDLGPAGPAAGAGVDDICEWAWDAAVGDLLAYASKWRRPRLVLVPMGILGVVPWHGAFTEAGGERRYAVREAVFSYSPSARMLVGAAGGDSPAPSAALVVGDPTGDLRYAGVEARAVHQAFYRDGSYFGRPVAGAARPGSPQDVLDWLGSTPDGSALLHLACHGAIDPARPADAHLVLAGPERLTVRTLLDRAAATALDLSQVFLAACTTGVSGGDHDEALSLATAFLAAGARTVFGSLWPVPDDGTALLMFMVHHFLRAGGAAPVDALHRAQLWMLDPGRVPPEGMPEPLRAQCRPGAVFDLASWSGFVHLGR</sequence>
<organism evidence="2 3">
    <name type="scientific">Paractinoplanes lichenicola</name>
    <dbReference type="NCBI Taxonomy" id="2802976"/>
    <lineage>
        <taxon>Bacteria</taxon>
        <taxon>Bacillati</taxon>
        <taxon>Actinomycetota</taxon>
        <taxon>Actinomycetes</taxon>
        <taxon>Micromonosporales</taxon>
        <taxon>Micromonosporaceae</taxon>
        <taxon>Paractinoplanes</taxon>
    </lineage>
</organism>
<accession>A0ABS1VUA1</accession>
<gene>
    <name evidence="2" type="ORF">JKJ07_27365</name>
</gene>
<dbReference type="Pfam" id="PF12770">
    <property type="entry name" value="CHAT"/>
    <property type="match status" value="1"/>
</dbReference>
<dbReference type="RefSeq" id="WP_202994675.1">
    <property type="nucleotide sequence ID" value="NZ_JAENHO010000008.1"/>
</dbReference>
<evidence type="ECO:0000259" key="1">
    <source>
        <dbReference type="Pfam" id="PF12770"/>
    </source>
</evidence>
<comment type="caution">
    <text evidence="2">The sequence shown here is derived from an EMBL/GenBank/DDBJ whole genome shotgun (WGS) entry which is preliminary data.</text>
</comment>
<dbReference type="Proteomes" id="UP000598996">
    <property type="component" value="Unassembled WGS sequence"/>
</dbReference>
<proteinExistence type="predicted"/>
<reference evidence="2 3" key="1">
    <citation type="submission" date="2021-01" db="EMBL/GenBank/DDBJ databases">
        <title>Actinoplanes sp. nov. LDG1-01 isolated from lichen.</title>
        <authorList>
            <person name="Saeng-In P."/>
            <person name="Phongsopitanun W."/>
            <person name="Kanchanasin P."/>
            <person name="Yuki M."/>
            <person name="Kudo T."/>
            <person name="Ohkuma M."/>
            <person name="Tanasupawat S."/>
        </authorList>
    </citation>
    <scope>NUCLEOTIDE SEQUENCE [LARGE SCALE GENOMIC DNA]</scope>
    <source>
        <strain evidence="2 3">LDG1-01</strain>
    </source>
</reference>
<feature type="domain" description="CHAT" evidence="1">
    <location>
        <begin position="940"/>
        <end position="1235"/>
    </location>
</feature>
<evidence type="ECO:0000313" key="3">
    <source>
        <dbReference type="Proteomes" id="UP000598996"/>
    </source>
</evidence>
<evidence type="ECO:0000313" key="2">
    <source>
        <dbReference type="EMBL" id="MBL7258030.1"/>
    </source>
</evidence>